<reference evidence="3" key="1">
    <citation type="submission" date="2022-10" db="EMBL/GenBank/DDBJ databases">
        <title>Tapping the CABI collections for fungal endophytes: first genome assemblies for Collariella, Neodidymelliopsis, Ascochyta clinopodiicola, Didymella pomorum, Didymosphaeria variabile, Neocosmospora piperis and Neocucurbitaria cava.</title>
        <authorList>
            <person name="Hill R."/>
        </authorList>
    </citation>
    <scope>NUCLEOTIDE SEQUENCE</scope>
    <source>
        <strain evidence="3">IMI 355082</strain>
    </source>
</reference>
<dbReference type="OrthoDB" id="5245339at2759"/>
<gene>
    <name evidence="3" type="ORF">N0V93_003238</name>
</gene>
<proteinExistence type="predicted"/>
<keyword evidence="1" id="KW-0833">Ubl conjugation pathway</keyword>
<evidence type="ECO:0000313" key="4">
    <source>
        <dbReference type="Proteomes" id="UP001140453"/>
    </source>
</evidence>
<evidence type="ECO:0000256" key="1">
    <source>
        <dbReference type="ARBA" id="ARBA00022786"/>
    </source>
</evidence>
<organism evidence="3 4">
    <name type="scientific">Gnomoniopsis smithogilvyi</name>
    <dbReference type="NCBI Taxonomy" id="1191159"/>
    <lineage>
        <taxon>Eukaryota</taxon>
        <taxon>Fungi</taxon>
        <taxon>Dikarya</taxon>
        <taxon>Ascomycota</taxon>
        <taxon>Pezizomycotina</taxon>
        <taxon>Sordariomycetes</taxon>
        <taxon>Sordariomycetidae</taxon>
        <taxon>Diaporthales</taxon>
        <taxon>Gnomoniaceae</taxon>
        <taxon>Gnomoniopsis</taxon>
    </lineage>
</organism>
<feature type="compositionally biased region" description="Low complexity" evidence="2">
    <location>
        <begin position="101"/>
        <end position="112"/>
    </location>
</feature>
<feature type="region of interest" description="Disordered" evidence="2">
    <location>
        <begin position="163"/>
        <end position="191"/>
    </location>
</feature>
<evidence type="ECO:0000256" key="2">
    <source>
        <dbReference type="SAM" id="MobiDB-lite"/>
    </source>
</evidence>
<dbReference type="Pfam" id="PF10471">
    <property type="entry name" value="ANAPC_CDC26"/>
    <property type="match status" value="1"/>
</dbReference>
<sequence length="191" mass="20462">MLRRPPTVLSLTAEDLKAYEDRHEAEAFKAALATQKQTLTPNTRQPNESATTTTATSSSSYEDTSEANNGPDEDEGSYYPRRYRTIDDEDDGEIYRNEVDASPSSNSPSAAADGEDHVMTELAPDDLEARATSAAPVSRFGRRAAAVAVTPTPGVAAAGRAYGAASVATPEAPVRQTRSRDERITGRGARR</sequence>
<dbReference type="Proteomes" id="UP001140453">
    <property type="component" value="Unassembled WGS sequence"/>
</dbReference>
<dbReference type="EMBL" id="JAPEVB010000002">
    <property type="protein sequence ID" value="KAJ4394021.1"/>
    <property type="molecule type" value="Genomic_DNA"/>
</dbReference>
<dbReference type="GO" id="GO:0005680">
    <property type="term" value="C:anaphase-promoting complex"/>
    <property type="evidence" value="ECO:0007669"/>
    <property type="project" value="InterPro"/>
</dbReference>
<feature type="region of interest" description="Disordered" evidence="2">
    <location>
        <begin position="33"/>
        <end position="127"/>
    </location>
</feature>
<protein>
    <recommendedName>
        <fullName evidence="5">Anaphase-promoting complex, subunit CDC26</fullName>
    </recommendedName>
</protein>
<evidence type="ECO:0008006" key="5">
    <source>
        <dbReference type="Google" id="ProtNLM"/>
    </source>
</evidence>
<dbReference type="GO" id="GO:0031145">
    <property type="term" value="P:anaphase-promoting complex-dependent catabolic process"/>
    <property type="evidence" value="ECO:0007669"/>
    <property type="project" value="InterPro"/>
</dbReference>
<accession>A0A9W8YYA2</accession>
<comment type="caution">
    <text evidence="3">The sequence shown here is derived from an EMBL/GenBank/DDBJ whole genome shotgun (WGS) entry which is preliminary data.</text>
</comment>
<keyword evidence="4" id="KW-1185">Reference proteome</keyword>
<feature type="compositionally biased region" description="Polar residues" evidence="2">
    <location>
        <begin position="34"/>
        <end position="47"/>
    </location>
</feature>
<evidence type="ECO:0000313" key="3">
    <source>
        <dbReference type="EMBL" id="KAJ4394021.1"/>
    </source>
</evidence>
<dbReference type="InterPro" id="IPR018860">
    <property type="entry name" value="APC_suCDC26"/>
</dbReference>
<dbReference type="AlphaFoldDB" id="A0A9W8YYA2"/>
<feature type="compositionally biased region" description="Low complexity" evidence="2">
    <location>
        <begin position="48"/>
        <end position="62"/>
    </location>
</feature>
<name>A0A9W8YYA2_9PEZI</name>